<dbReference type="KEGG" id="haj:DU500_13030"/>
<evidence type="ECO:0000259" key="1">
    <source>
        <dbReference type="Pfam" id="PF09189"/>
    </source>
</evidence>
<reference evidence="2 3" key="1">
    <citation type="submission" date="2018-07" db="EMBL/GenBank/DDBJ databases">
        <title>Genome sequences of Haloplanus sp. CBA1113.</title>
        <authorList>
            <person name="Kim Y.B."/>
            <person name="Roh S.W."/>
        </authorList>
    </citation>
    <scope>NUCLEOTIDE SEQUENCE [LARGE SCALE GENOMIC DNA]</scope>
    <source>
        <strain evidence="2 3">CBA1113</strain>
    </source>
</reference>
<organism evidence="2 3">
    <name type="scientific">Haloplanus rubicundus</name>
    <dbReference type="NCBI Taxonomy" id="1547898"/>
    <lineage>
        <taxon>Archaea</taxon>
        <taxon>Methanobacteriati</taxon>
        <taxon>Methanobacteriota</taxon>
        <taxon>Stenosarchaea group</taxon>
        <taxon>Halobacteria</taxon>
        <taxon>Halobacteriales</taxon>
        <taxon>Haloferacaceae</taxon>
        <taxon>Haloplanus</taxon>
    </lineage>
</organism>
<accession>A0A345E7H6</accession>
<feature type="domain" description="Molybdopterin cofactor biosynthesis MoaD-related C-terminal" evidence="1">
    <location>
        <begin position="16"/>
        <end position="96"/>
    </location>
</feature>
<dbReference type="Pfam" id="PF09189">
    <property type="entry name" value="MoaD_arch"/>
    <property type="match status" value="1"/>
</dbReference>
<dbReference type="InterPro" id="IPR036473">
    <property type="entry name" value="Mopterin_CF_MoaD-rel_C_sf"/>
</dbReference>
<gene>
    <name evidence="2" type="ORF">DU500_13030</name>
</gene>
<dbReference type="EMBL" id="CP031150">
    <property type="protein sequence ID" value="AXG08148.1"/>
    <property type="molecule type" value="Genomic_DNA"/>
</dbReference>
<dbReference type="Proteomes" id="UP000253273">
    <property type="component" value="Chromosome"/>
</dbReference>
<dbReference type="OrthoDB" id="263424at2157"/>
<proteinExistence type="predicted"/>
<keyword evidence="3" id="KW-1185">Reference proteome</keyword>
<evidence type="ECO:0000313" key="3">
    <source>
        <dbReference type="Proteomes" id="UP000253273"/>
    </source>
</evidence>
<dbReference type="AlphaFoldDB" id="A0A345E7H6"/>
<evidence type="ECO:0000313" key="2">
    <source>
        <dbReference type="EMBL" id="AXG08148.1"/>
    </source>
</evidence>
<dbReference type="InterPro" id="IPR015272">
    <property type="entry name" value="MoadD_C"/>
</dbReference>
<sequence length="96" mass="10433">MPPLDRSETDGELRVTHGFRGVTPEQAIRYLEALGGEQVDDRTVEGPGWTATLSTTVVPVGPSYRLTEVRVAWAGEPAAVEAVVLRFRLKAFRAPG</sequence>
<name>A0A345E7H6_9EURY</name>
<protein>
    <recommendedName>
        <fullName evidence="1">Molybdopterin cofactor biosynthesis MoaD-related C-terminal domain-containing protein</fullName>
    </recommendedName>
</protein>
<dbReference type="Gene3D" id="3.30.1370.80">
    <property type="entry name" value="Molybdopterin cofactor biosynthesis MoaD-related, C-terminal domain"/>
    <property type="match status" value="1"/>
</dbReference>